<evidence type="ECO:0000256" key="3">
    <source>
        <dbReference type="ARBA" id="ARBA00022679"/>
    </source>
</evidence>
<evidence type="ECO:0000313" key="7">
    <source>
        <dbReference type="EMBL" id="AFK05750.1"/>
    </source>
</evidence>
<dbReference type="InterPro" id="IPR036890">
    <property type="entry name" value="HATPase_C_sf"/>
</dbReference>
<keyword evidence="5" id="KW-0902">Two-component regulatory system</keyword>
<reference evidence="7 8" key="1">
    <citation type="submission" date="2011-07" db="EMBL/GenBank/DDBJ databases">
        <title>The complete genome of plasmid 5 of Emticicia oligotrophica DSM 17448.</title>
        <authorList>
            <consortium name="US DOE Joint Genome Institute (JGI-PGF)"/>
            <person name="Lucas S."/>
            <person name="Han J."/>
            <person name="Lapidus A."/>
            <person name="Bruce D."/>
            <person name="Goodwin L."/>
            <person name="Pitluck S."/>
            <person name="Peters L."/>
            <person name="Kyrpides N."/>
            <person name="Mavromatis K."/>
            <person name="Ivanova N."/>
            <person name="Ovchinnikova G."/>
            <person name="Teshima H."/>
            <person name="Detter J.C."/>
            <person name="Tapia R."/>
            <person name="Han C."/>
            <person name="Land M."/>
            <person name="Hauser L."/>
            <person name="Markowitz V."/>
            <person name="Cheng J.-F."/>
            <person name="Hugenholtz P."/>
            <person name="Woyke T."/>
            <person name="Wu D."/>
            <person name="Tindall B."/>
            <person name="Pomrenke H."/>
            <person name="Brambilla E."/>
            <person name="Klenk H.-P."/>
            <person name="Eisen J.A."/>
        </authorList>
    </citation>
    <scope>NUCLEOTIDE SEQUENCE [LARGE SCALE GENOMIC DNA]</scope>
    <source>
        <strain evidence="8">DSM 17448 / GPTSA100-15</strain>
        <plasmid evidence="7 8">pEMTOL05</plasmid>
    </source>
</reference>
<keyword evidence="3" id="KW-0808">Transferase</keyword>
<dbReference type="CDD" id="cd16917">
    <property type="entry name" value="HATPase_UhpB-NarQ-NarX-like"/>
    <property type="match status" value="1"/>
</dbReference>
<dbReference type="Gene3D" id="3.30.565.10">
    <property type="entry name" value="Histidine kinase-like ATPase, C-terminal domain"/>
    <property type="match status" value="1"/>
</dbReference>
<protein>
    <recommendedName>
        <fullName evidence="2">histidine kinase</fullName>
        <ecNumber evidence="2">2.7.13.3</ecNumber>
    </recommendedName>
</protein>
<evidence type="ECO:0000259" key="6">
    <source>
        <dbReference type="PROSITE" id="PS50109"/>
    </source>
</evidence>
<dbReference type="Proteomes" id="UP000002875">
    <property type="component" value="Plasmid pEMTOL05"/>
</dbReference>
<comment type="catalytic activity">
    <reaction evidence="1">
        <text>ATP + protein L-histidine = ADP + protein N-phospho-L-histidine.</text>
        <dbReference type="EC" id="2.7.13.3"/>
    </reaction>
</comment>
<dbReference type="PANTHER" id="PTHR24421">
    <property type="entry name" value="NITRATE/NITRITE SENSOR PROTEIN NARX-RELATED"/>
    <property type="match status" value="1"/>
</dbReference>
<dbReference type="EMBL" id="CP002966">
    <property type="protein sequence ID" value="AFK05750.1"/>
    <property type="molecule type" value="Genomic_DNA"/>
</dbReference>
<name>A0ABM5N889_EMTOG</name>
<sequence>MAAILFAPVQLKYNLNIINESMWNNVNEVIQKHVFLIYKEILVNIIRHAKASFVLIDIEIQKNRITLLIKDNGVGFDTTEKKKGYGLHSIRRRVERLQGSISIISSKNRGCNISILIDL</sequence>
<keyword evidence="8" id="KW-1185">Reference proteome</keyword>
<dbReference type="EC" id="2.7.13.3" evidence="2"/>
<dbReference type="PROSITE" id="PS50109">
    <property type="entry name" value="HIS_KIN"/>
    <property type="match status" value="1"/>
</dbReference>
<evidence type="ECO:0000256" key="4">
    <source>
        <dbReference type="ARBA" id="ARBA00022777"/>
    </source>
</evidence>
<feature type="domain" description="Histidine kinase" evidence="6">
    <location>
        <begin position="37"/>
        <end position="119"/>
    </location>
</feature>
<evidence type="ECO:0000256" key="2">
    <source>
        <dbReference type="ARBA" id="ARBA00012438"/>
    </source>
</evidence>
<evidence type="ECO:0000256" key="5">
    <source>
        <dbReference type="ARBA" id="ARBA00023012"/>
    </source>
</evidence>
<keyword evidence="4 7" id="KW-0418">Kinase</keyword>
<evidence type="ECO:0000256" key="1">
    <source>
        <dbReference type="ARBA" id="ARBA00000085"/>
    </source>
</evidence>
<dbReference type="RefSeq" id="WP_015026416.1">
    <property type="nucleotide sequence ID" value="NC_018745.1"/>
</dbReference>
<dbReference type="Pfam" id="PF02518">
    <property type="entry name" value="HATPase_c"/>
    <property type="match status" value="1"/>
</dbReference>
<gene>
    <name evidence="7" type="ordered locus">Emtol_0016</name>
</gene>
<accession>A0ABM5N889</accession>
<keyword evidence="7" id="KW-0614">Plasmid</keyword>
<dbReference type="InterPro" id="IPR003594">
    <property type="entry name" value="HATPase_dom"/>
</dbReference>
<dbReference type="InterPro" id="IPR005467">
    <property type="entry name" value="His_kinase_dom"/>
</dbReference>
<dbReference type="GO" id="GO:0016301">
    <property type="term" value="F:kinase activity"/>
    <property type="evidence" value="ECO:0007669"/>
    <property type="project" value="UniProtKB-KW"/>
</dbReference>
<dbReference type="InterPro" id="IPR050482">
    <property type="entry name" value="Sensor_HK_TwoCompSys"/>
</dbReference>
<dbReference type="PANTHER" id="PTHR24421:SF10">
    <property type="entry name" value="NITRATE_NITRITE SENSOR PROTEIN NARQ"/>
    <property type="match status" value="1"/>
</dbReference>
<geneLocation type="plasmid" evidence="7 8">
    <name>pEMTOL05</name>
</geneLocation>
<proteinExistence type="predicted"/>
<dbReference type="SUPFAM" id="SSF55874">
    <property type="entry name" value="ATPase domain of HSP90 chaperone/DNA topoisomerase II/histidine kinase"/>
    <property type="match status" value="1"/>
</dbReference>
<evidence type="ECO:0000313" key="8">
    <source>
        <dbReference type="Proteomes" id="UP000002875"/>
    </source>
</evidence>
<organism evidence="7 8">
    <name type="scientific">Emticicia oligotrophica (strain DSM 17448 / CIP 109782 / MTCC 6937 / GPTSA100-15)</name>
    <dbReference type="NCBI Taxonomy" id="929562"/>
    <lineage>
        <taxon>Bacteria</taxon>
        <taxon>Pseudomonadati</taxon>
        <taxon>Bacteroidota</taxon>
        <taxon>Cytophagia</taxon>
        <taxon>Cytophagales</taxon>
        <taxon>Leadbetterellaceae</taxon>
        <taxon>Emticicia</taxon>
    </lineage>
</organism>